<keyword evidence="3 6" id="KW-0812">Transmembrane</keyword>
<keyword evidence="5 6" id="KW-0472">Membrane</keyword>
<dbReference type="AlphaFoldDB" id="A0A7C1B4N1"/>
<dbReference type="GO" id="GO:0005886">
    <property type="term" value="C:plasma membrane"/>
    <property type="evidence" value="ECO:0007669"/>
    <property type="project" value="UniProtKB-SubCell"/>
</dbReference>
<feature type="transmembrane region" description="Helical" evidence="6">
    <location>
        <begin position="15"/>
        <end position="34"/>
    </location>
</feature>
<sequence>MAFEKVDYNKIRKGVRITFVLFALISAVLLAFTVQKKTLPALKSSNPLGLLLALFFWGLYLSFDTLRMKFLAVAMGRKIGFFRTLQVITSGIFLAAVTPFQVSGLPFQIFLLNRSGLSVGEATALLISRGITQYFFILLLLPFAVRIIGESVGFLIRALATYVAVLFAAVIAFYLLAVWKPHVAVRIIPRRWKKVREKFLEEIGKFRESFFILLKGRRSLPLALAMLFSFLSLLFYLAMIPSLLFGLGLDPRPHLSMAIQVIFQATLLYTPTPGGAGIAEAAGAALYSLVCPKYLLGVFIILWRFFTIYITAFLGAYFFIKATREV</sequence>
<comment type="subcellular location">
    <subcellularLocation>
        <location evidence="1">Cell membrane</location>
        <topology evidence="1">Multi-pass membrane protein</topology>
    </subcellularLocation>
</comment>
<evidence type="ECO:0000256" key="3">
    <source>
        <dbReference type="ARBA" id="ARBA00022692"/>
    </source>
</evidence>
<keyword evidence="2" id="KW-1003">Cell membrane</keyword>
<evidence type="ECO:0000256" key="1">
    <source>
        <dbReference type="ARBA" id="ARBA00004651"/>
    </source>
</evidence>
<accession>A0A7C1B4N1</accession>
<dbReference type="PANTHER" id="PTHR37693">
    <property type="entry name" value="PHOSPHATIDYLGLYCEROL LYSYLTRANSFERASE"/>
    <property type="match status" value="1"/>
</dbReference>
<evidence type="ECO:0000313" key="7">
    <source>
        <dbReference type="EMBL" id="HDM90859.1"/>
    </source>
</evidence>
<comment type="caution">
    <text evidence="7">The sequence shown here is derived from an EMBL/GenBank/DDBJ whole genome shotgun (WGS) entry which is preliminary data.</text>
</comment>
<name>A0A7C1B4N1_UNCW3</name>
<evidence type="ECO:0000256" key="2">
    <source>
        <dbReference type="ARBA" id="ARBA00022475"/>
    </source>
</evidence>
<gene>
    <name evidence="7" type="ORF">ENG67_06615</name>
</gene>
<dbReference type="Proteomes" id="UP000885931">
    <property type="component" value="Unassembled WGS sequence"/>
</dbReference>
<feature type="transmembrane region" description="Helical" evidence="6">
    <location>
        <begin position="84"/>
        <end position="102"/>
    </location>
</feature>
<dbReference type="Pfam" id="PF03706">
    <property type="entry name" value="LPG_synthase_TM"/>
    <property type="match status" value="1"/>
</dbReference>
<organism evidence="7">
    <name type="scientific">candidate division WOR-3 bacterium</name>
    <dbReference type="NCBI Taxonomy" id="2052148"/>
    <lineage>
        <taxon>Bacteria</taxon>
        <taxon>Bacteria division WOR-3</taxon>
    </lineage>
</organism>
<reference evidence="7" key="1">
    <citation type="journal article" date="2020" name="mSystems">
        <title>Genome- and Community-Level Interaction Insights into Carbon Utilization and Element Cycling Functions of Hydrothermarchaeota in Hydrothermal Sediment.</title>
        <authorList>
            <person name="Zhou Z."/>
            <person name="Liu Y."/>
            <person name="Xu W."/>
            <person name="Pan J."/>
            <person name="Luo Z.H."/>
            <person name="Li M."/>
        </authorList>
    </citation>
    <scope>NUCLEOTIDE SEQUENCE [LARGE SCALE GENOMIC DNA]</scope>
    <source>
        <strain evidence="7">HyVt-237</strain>
    </source>
</reference>
<keyword evidence="4 6" id="KW-1133">Transmembrane helix</keyword>
<feature type="transmembrane region" description="Helical" evidence="6">
    <location>
        <begin position="134"/>
        <end position="156"/>
    </location>
</feature>
<feature type="transmembrane region" description="Helical" evidence="6">
    <location>
        <begin position="222"/>
        <end position="247"/>
    </location>
</feature>
<feature type="transmembrane region" description="Helical" evidence="6">
    <location>
        <begin position="294"/>
        <end position="320"/>
    </location>
</feature>
<dbReference type="NCBIfam" id="TIGR00374">
    <property type="entry name" value="flippase-like domain"/>
    <property type="match status" value="1"/>
</dbReference>
<feature type="transmembrane region" description="Helical" evidence="6">
    <location>
        <begin position="162"/>
        <end position="188"/>
    </location>
</feature>
<dbReference type="PANTHER" id="PTHR37693:SF1">
    <property type="entry name" value="INTEGRAL MEMBRANE PROTEIN"/>
    <property type="match status" value="1"/>
</dbReference>
<dbReference type="EMBL" id="DRBW01000243">
    <property type="protein sequence ID" value="HDM90859.1"/>
    <property type="molecule type" value="Genomic_DNA"/>
</dbReference>
<evidence type="ECO:0000256" key="4">
    <source>
        <dbReference type="ARBA" id="ARBA00022989"/>
    </source>
</evidence>
<proteinExistence type="predicted"/>
<evidence type="ECO:0000256" key="6">
    <source>
        <dbReference type="SAM" id="Phobius"/>
    </source>
</evidence>
<dbReference type="InterPro" id="IPR022791">
    <property type="entry name" value="L-PG_synthase/AglD"/>
</dbReference>
<feature type="transmembrane region" description="Helical" evidence="6">
    <location>
        <begin position="46"/>
        <end position="63"/>
    </location>
</feature>
<evidence type="ECO:0000256" key="5">
    <source>
        <dbReference type="ARBA" id="ARBA00023136"/>
    </source>
</evidence>
<protein>
    <submittedName>
        <fullName evidence="7">Flippase-like domain-containing protein</fullName>
    </submittedName>
</protein>